<organism evidence="2 3">
    <name type="scientific">Xylanibacter ruminicola</name>
    <name type="common">Prevotella ruminicola</name>
    <dbReference type="NCBI Taxonomy" id="839"/>
    <lineage>
        <taxon>Bacteria</taxon>
        <taxon>Pseudomonadati</taxon>
        <taxon>Bacteroidota</taxon>
        <taxon>Bacteroidia</taxon>
        <taxon>Bacteroidales</taxon>
        <taxon>Prevotellaceae</taxon>
        <taxon>Xylanibacter</taxon>
    </lineage>
</organism>
<dbReference type="NCBIfam" id="TIGR01200">
    <property type="entry name" value="GLPGLI"/>
    <property type="match status" value="1"/>
</dbReference>
<feature type="chain" id="PRO_5041305735" description="GLPGLI family protein" evidence="1">
    <location>
        <begin position="27"/>
        <end position="292"/>
    </location>
</feature>
<dbReference type="InterPro" id="IPR005901">
    <property type="entry name" value="GLPGLI"/>
</dbReference>
<evidence type="ECO:0000313" key="2">
    <source>
        <dbReference type="EMBL" id="GJG33548.1"/>
    </source>
</evidence>
<dbReference type="EMBL" id="BPTT01000001">
    <property type="protein sequence ID" value="GJG33548.1"/>
    <property type="molecule type" value="Genomic_DNA"/>
</dbReference>
<evidence type="ECO:0000256" key="1">
    <source>
        <dbReference type="SAM" id="SignalP"/>
    </source>
</evidence>
<dbReference type="RefSeq" id="WP_224083028.1">
    <property type="nucleotide sequence ID" value="NZ_BPTT01000001.1"/>
</dbReference>
<evidence type="ECO:0000313" key="3">
    <source>
        <dbReference type="Proteomes" id="UP000887097"/>
    </source>
</evidence>
<feature type="signal peptide" evidence="1">
    <location>
        <begin position="1"/>
        <end position="26"/>
    </location>
</feature>
<gene>
    <name evidence="2" type="ORF">PRMUPPPA20_16570</name>
</gene>
<comment type="caution">
    <text evidence="2">The sequence shown here is derived from an EMBL/GenBank/DDBJ whole genome shotgun (WGS) entry which is preliminary data.</text>
</comment>
<name>A0AA37I3V6_XYLRU</name>
<dbReference type="Pfam" id="PF09697">
    <property type="entry name" value="Porph_ging"/>
    <property type="match status" value="1"/>
</dbReference>
<dbReference type="GeneID" id="31500690"/>
<dbReference type="AlphaFoldDB" id="A0AA37I3V6"/>
<sequence>MRMNPFFNIILKMTIPSYLIMMNSHASNSTILSVTYDVYYQKFEEEPKQEKDLMRLDIGENSSQFVSVIGEFLAKNKSDVVSKRVKNPYVGYASMRDEVFKNTPKSGYMQFVHMPGWISCRDKIDGLFDWQLQEGDTIVCEYTCHKAITTFRGRTWTVWYTLGLPYSDGPWKFCGLPGLILYASDSEGCFRFNCIGIEKGDGHDIKMKTPKSGVIDTYMPERVAEIMMLEYWDPSAHFSQMTGMSGQVTRMWDPQGNEVKIVPKTRILYEKFPGVNVKKKYPQKKSSTKKKK</sequence>
<evidence type="ECO:0008006" key="4">
    <source>
        <dbReference type="Google" id="ProtNLM"/>
    </source>
</evidence>
<accession>A0AA37I3V6</accession>
<keyword evidence="1" id="KW-0732">Signal</keyword>
<proteinExistence type="predicted"/>
<dbReference type="Proteomes" id="UP000887097">
    <property type="component" value="Unassembled WGS sequence"/>
</dbReference>
<protein>
    <recommendedName>
        <fullName evidence="4">GLPGLI family protein</fullName>
    </recommendedName>
</protein>
<reference evidence="2" key="1">
    <citation type="submission" date="2021-08" db="EMBL/GenBank/DDBJ databases">
        <title>Prevotella lacticifex sp. nov., isolated from rumen of cow.</title>
        <authorList>
            <person name="Shinkai T."/>
            <person name="Ikeyama N."/>
            <person name="Kumagai M."/>
            <person name="Ohmori H."/>
            <person name="Sakamoto M."/>
            <person name="Ohkuma M."/>
            <person name="Mitsumori M."/>
        </authorList>
    </citation>
    <scope>NUCLEOTIDE SEQUENCE</scope>
    <source>
        <strain evidence="2">JCM 8259</strain>
    </source>
</reference>